<keyword evidence="17" id="KW-1185">Reference proteome</keyword>
<dbReference type="AlphaFoldDB" id="A0A3S3QZT3"/>
<evidence type="ECO:0000256" key="11">
    <source>
        <dbReference type="PIRSR" id="PIRSR639901-1"/>
    </source>
</evidence>
<keyword evidence="13" id="KW-0448">Lipopolysaccharide biosynthesis</keyword>
<evidence type="ECO:0000256" key="5">
    <source>
        <dbReference type="ARBA" id="ARBA00019077"/>
    </source>
</evidence>
<keyword evidence="7 13" id="KW-0808">Transferase</keyword>
<dbReference type="FunFam" id="3.40.50.11720:FF:000001">
    <property type="entry name" value="3-deoxy-D-manno-octulosonic acid transferase"/>
    <property type="match status" value="1"/>
</dbReference>
<accession>A0A3S3QZT3</accession>
<evidence type="ECO:0000259" key="14">
    <source>
        <dbReference type="Pfam" id="PF00534"/>
    </source>
</evidence>
<dbReference type="GO" id="GO:0043842">
    <property type="term" value="F:Kdo transferase activity"/>
    <property type="evidence" value="ECO:0007669"/>
    <property type="project" value="UniProtKB-EC"/>
</dbReference>
<comment type="function">
    <text evidence="13">Involved in lipopolysaccharide (LPS) biosynthesis. Catalyzes the transfer of 3-deoxy-D-manno-octulosonate (Kdo) residue(s) from CMP-Kdo to lipid IV(A), the tetraacyldisaccharide-1,4'-bisphosphate precursor of lipid A.</text>
</comment>
<feature type="domain" description="3-deoxy-D-manno-octulosonic-acid transferase N-terminal" evidence="15">
    <location>
        <begin position="34"/>
        <end position="210"/>
    </location>
</feature>
<evidence type="ECO:0000256" key="10">
    <source>
        <dbReference type="ARBA" id="ARBA00049183"/>
    </source>
</evidence>
<comment type="pathway">
    <text evidence="2 13">Bacterial outer membrane biogenesis; LPS core biosynthesis.</text>
</comment>
<evidence type="ECO:0000256" key="9">
    <source>
        <dbReference type="ARBA" id="ARBA00031445"/>
    </source>
</evidence>
<keyword evidence="8" id="KW-0812">Transmembrane</keyword>
<name>A0A3S3QZT3_9GAMM</name>
<dbReference type="EMBL" id="RJLM01000007">
    <property type="protein sequence ID" value="RWX54371.1"/>
    <property type="molecule type" value="Genomic_DNA"/>
</dbReference>
<comment type="similarity">
    <text evidence="3">Belongs to the glycosyltransferase group 1 family. Glycosyltransferase 30 subfamily.</text>
</comment>
<reference evidence="16 17" key="1">
    <citation type="submission" date="2018-11" db="EMBL/GenBank/DDBJ databases">
        <title>Photobacterium sp. BEI247 sp. nov., a marine bacterium isolated from Yongle Blue Hole in the South China Sea.</title>
        <authorList>
            <person name="Wang X."/>
        </authorList>
    </citation>
    <scope>NUCLEOTIDE SEQUENCE [LARGE SCALE GENOMIC DNA]</scope>
    <source>
        <strain evidence="17">BEI247</strain>
    </source>
</reference>
<dbReference type="UniPathway" id="UPA00958"/>
<comment type="catalytic activity">
    <reaction evidence="10 13">
        <text>lipid IVA (E. coli) + CMP-3-deoxy-beta-D-manno-octulosonate = alpha-Kdo-(2-&gt;6)-lipid IVA (E. coli) + CMP + H(+)</text>
        <dbReference type="Rhea" id="RHEA:28066"/>
        <dbReference type="ChEBI" id="CHEBI:15378"/>
        <dbReference type="ChEBI" id="CHEBI:58603"/>
        <dbReference type="ChEBI" id="CHEBI:60364"/>
        <dbReference type="ChEBI" id="CHEBI:60377"/>
        <dbReference type="ChEBI" id="CHEBI:85987"/>
        <dbReference type="EC" id="2.4.99.12"/>
    </reaction>
</comment>
<feature type="domain" description="Glycosyl transferase family 1" evidence="14">
    <location>
        <begin position="290"/>
        <end position="401"/>
    </location>
</feature>
<evidence type="ECO:0000259" key="15">
    <source>
        <dbReference type="Pfam" id="PF04413"/>
    </source>
</evidence>
<dbReference type="InterPro" id="IPR039901">
    <property type="entry name" value="Kdotransferase"/>
</dbReference>
<keyword evidence="6" id="KW-0997">Cell inner membrane</keyword>
<dbReference type="Gene3D" id="3.40.50.11720">
    <property type="entry name" value="3-Deoxy-D-manno-octulosonic-acid transferase, N-terminal domain"/>
    <property type="match status" value="1"/>
</dbReference>
<dbReference type="NCBIfam" id="NF004388">
    <property type="entry name" value="PRK05749.1-4"/>
    <property type="match status" value="1"/>
</dbReference>
<comment type="subcellular location">
    <subcellularLocation>
        <location evidence="1">Cell inner membrane</location>
        <topology evidence="1">Single-pass membrane protein</topology>
        <orientation evidence="1">Cytoplasmic side</orientation>
    </subcellularLocation>
    <subcellularLocation>
        <location evidence="13">Cell membrane</location>
    </subcellularLocation>
</comment>
<dbReference type="GO" id="GO:0005886">
    <property type="term" value="C:plasma membrane"/>
    <property type="evidence" value="ECO:0007669"/>
    <property type="project" value="UniProtKB-SubCell"/>
</dbReference>
<evidence type="ECO:0000256" key="3">
    <source>
        <dbReference type="ARBA" id="ARBA00006380"/>
    </source>
</evidence>
<evidence type="ECO:0000313" key="17">
    <source>
        <dbReference type="Proteomes" id="UP000287563"/>
    </source>
</evidence>
<feature type="site" description="Transition state stabilizer" evidence="12">
    <location>
        <position position="129"/>
    </location>
</feature>
<gene>
    <name evidence="16" type="ORF">EDI28_17245</name>
</gene>
<dbReference type="EC" id="2.4.99.12" evidence="4 13"/>
<sequence>MIRSLYSIILCLATPFFLRKLYKSQDDKPPYGSRWREHFGICPPLQHRHPIWIHAVSVGEVIAATQLVKAIQQDYPEQAILITTTTSTGAAQAEKLSGRVEHRYMPLDFGWAIRRFLRVTQPKALLIMETELWPNTLAQARLAKLPVYVLNARLSERSCRRYKKVQPLFNIVKDNIDHLLCQHDDDAQRFLQLGLREEQVAVTGSMKFDIAIHQDIRDKGKQLRLLLGQQRPVWIAASTHQGEDEQLLDAFSRIKADIPDSLLLLVPRHPERFADVAELCRSAGLNVIRRTEASNKPVPDSCDVYLGNTMGEMLVMLAAADIAFIGGSLLGNKVGGHNLLEPAALAKPIITGPSYFNFADITQQLLDHNGCVVCQDSVAIAEQLSSWFKDRASREKTGQQALQVVKLNQGAINKTISKLNPVLIQ</sequence>
<evidence type="ECO:0000256" key="6">
    <source>
        <dbReference type="ARBA" id="ARBA00022519"/>
    </source>
</evidence>
<keyword evidence="13" id="KW-1003">Cell membrane</keyword>
<dbReference type="InterPro" id="IPR007507">
    <property type="entry name" value="Glycos_transf_N"/>
</dbReference>
<evidence type="ECO:0000256" key="13">
    <source>
        <dbReference type="RuleBase" id="RU365103"/>
    </source>
</evidence>
<dbReference type="PANTHER" id="PTHR42755">
    <property type="entry name" value="3-DEOXY-MANNO-OCTULOSONATE CYTIDYLYLTRANSFERASE"/>
    <property type="match status" value="1"/>
</dbReference>
<dbReference type="Proteomes" id="UP000287563">
    <property type="component" value="Unassembled WGS sequence"/>
</dbReference>
<evidence type="ECO:0000256" key="7">
    <source>
        <dbReference type="ARBA" id="ARBA00022679"/>
    </source>
</evidence>
<dbReference type="SUPFAM" id="SSF53756">
    <property type="entry name" value="UDP-Glycosyltransferase/glycogen phosphorylase"/>
    <property type="match status" value="1"/>
</dbReference>
<dbReference type="OrthoDB" id="9789797at2"/>
<evidence type="ECO:0000256" key="4">
    <source>
        <dbReference type="ARBA" id="ARBA00012621"/>
    </source>
</evidence>
<evidence type="ECO:0000256" key="12">
    <source>
        <dbReference type="PIRSR" id="PIRSR639901-2"/>
    </source>
</evidence>
<dbReference type="PANTHER" id="PTHR42755:SF1">
    <property type="entry name" value="3-DEOXY-D-MANNO-OCTULOSONIC ACID TRANSFERASE, MITOCHONDRIAL-RELATED"/>
    <property type="match status" value="1"/>
</dbReference>
<dbReference type="Gene3D" id="3.40.50.2000">
    <property type="entry name" value="Glycogen Phosphorylase B"/>
    <property type="match status" value="1"/>
</dbReference>
<evidence type="ECO:0000256" key="2">
    <source>
        <dbReference type="ARBA" id="ARBA00004713"/>
    </source>
</evidence>
<dbReference type="RefSeq" id="WP_128785096.1">
    <property type="nucleotide sequence ID" value="NZ_RJLM01000007.1"/>
</dbReference>
<dbReference type="Pfam" id="PF00534">
    <property type="entry name" value="Glycos_transf_1"/>
    <property type="match status" value="1"/>
</dbReference>
<dbReference type="GO" id="GO:0009244">
    <property type="term" value="P:lipopolysaccharide core region biosynthetic process"/>
    <property type="evidence" value="ECO:0007669"/>
    <property type="project" value="UniProtKB-UniRule"/>
</dbReference>
<keyword evidence="6" id="KW-0472">Membrane</keyword>
<proteinExistence type="inferred from homology"/>
<protein>
    <recommendedName>
        <fullName evidence="5 13">3-deoxy-D-manno-octulosonic acid transferase</fullName>
        <shortName evidence="13">Kdo transferase</shortName>
        <ecNumber evidence="4 13">2.4.99.12</ecNumber>
    </recommendedName>
    <alternativeName>
        <fullName evidence="9 13">Lipid IV(A) 3-deoxy-D-manno-octulosonic acid transferase</fullName>
    </alternativeName>
</protein>
<evidence type="ECO:0000313" key="16">
    <source>
        <dbReference type="EMBL" id="RWX54371.1"/>
    </source>
</evidence>
<evidence type="ECO:0000256" key="8">
    <source>
        <dbReference type="ARBA" id="ARBA00022968"/>
    </source>
</evidence>
<keyword evidence="8" id="KW-0735">Signal-anchor</keyword>
<feature type="active site" description="Proton acceptor" evidence="11">
    <location>
        <position position="60"/>
    </location>
</feature>
<comment type="caution">
    <text evidence="16">The sequence shown here is derived from an EMBL/GenBank/DDBJ whole genome shotgun (WGS) entry which is preliminary data.</text>
</comment>
<dbReference type="GO" id="GO:0009245">
    <property type="term" value="P:lipid A biosynthetic process"/>
    <property type="evidence" value="ECO:0007669"/>
    <property type="project" value="TreeGrafter"/>
</dbReference>
<evidence type="ECO:0000256" key="1">
    <source>
        <dbReference type="ARBA" id="ARBA00004388"/>
    </source>
</evidence>
<organism evidence="16 17">
    <name type="scientific">Photobacterium chitinilyticum</name>
    <dbReference type="NCBI Taxonomy" id="2485123"/>
    <lineage>
        <taxon>Bacteria</taxon>
        <taxon>Pseudomonadati</taxon>
        <taxon>Pseudomonadota</taxon>
        <taxon>Gammaproteobacteria</taxon>
        <taxon>Vibrionales</taxon>
        <taxon>Vibrionaceae</taxon>
        <taxon>Photobacterium</taxon>
    </lineage>
</organism>
<dbReference type="InterPro" id="IPR001296">
    <property type="entry name" value="Glyco_trans_1"/>
</dbReference>
<feature type="site" description="Transition state stabilizer" evidence="12">
    <location>
        <position position="207"/>
    </location>
</feature>
<dbReference type="InterPro" id="IPR038107">
    <property type="entry name" value="Glycos_transf_N_sf"/>
</dbReference>
<dbReference type="FunFam" id="3.40.50.2000:FF:000032">
    <property type="entry name" value="3-deoxy-D-manno-octulosonic acid transferase"/>
    <property type="match status" value="1"/>
</dbReference>
<dbReference type="Pfam" id="PF04413">
    <property type="entry name" value="Glycos_transf_N"/>
    <property type="match status" value="1"/>
</dbReference>